<sequence>MKLGEYIDDYGIKVYSFSNDIDDEEARTIFENWLKTNGIV</sequence>
<dbReference type="Pfam" id="PF13143">
    <property type="entry name" value="DUF3986"/>
    <property type="match status" value="1"/>
</dbReference>
<gene>
    <name evidence="1" type="ORF">IGU_00994</name>
</gene>
<dbReference type="Proteomes" id="UP000013989">
    <property type="component" value="Unassembled WGS sequence"/>
</dbReference>
<organism evidence="1 2">
    <name type="scientific">Bacillus cereus ISP2954</name>
    <dbReference type="NCBI Taxonomy" id="1053215"/>
    <lineage>
        <taxon>Bacteria</taxon>
        <taxon>Bacillati</taxon>
        <taxon>Bacillota</taxon>
        <taxon>Bacilli</taxon>
        <taxon>Bacillales</taxon>
        <taxon>Bacillaceae</taxon>
        <taxon>Bacillus</taxon>
        <taxon>Bacillus cereus group</taxon>
    </lineage>
</organism>
<dbReference type="AlphaFoldDB" id="A0A9W5VGJ1"/>
<evidence type="ECO:0000313" key="2">
    <source>
        <dbReference type="Proteomes" id="UP000013989"/>
    </source>
</evidence>
<name>A0A9W5VGJ1_BACCE</name>
<proteinExistence type="predicted"/>
<protein>
    <submittedName>
        <fullName evidence="1">Uncharacterized protein</fullName>
    </submittedName>
</protein>
<dbReference type="EMBL" id="AHEJ01000031">
    <property type="protein sequence ID" value="EOP69989.1"/>
    <property type="molecule type" value="Genomic_DNA"/>
</dbReference>
<dbReference type="InterPro" id="IPR025047">
    <property type="entry name" value="DUF3986"/>
</dbReference>
<comment type="caution">
    <text evidence="1">The sequence shown here is derived from an EMBL/GenBank/DDBJ whole genome shotgun (WGS) entry which is preliminary data.</text>
</comment>
<evidence type="ECO:0000313" key="1">
    <source>
        <dbReference type="EMBL" id="EOP69989.1"/>
    </source>
</evidence>
<reference evidence="1 2" key="1">
    <citation type="submission" date="2012-12" db="EMBL/GenBank/DDBJ databases">
        <title>The Genome Sequence of Bacillus cereus ISP2954.</title>
        <authorList>
            <consortium name="The Broad Institute Genome Sequencing Platform"/>
            <consortium name="The Broad Institute Genome Sequencing Center for Infectious Disease"/>
            <person name="Feldgarden M."/>
            <person name="Van der Auwera G.A."/>
            <person name="Mahillon J."/>
            <person name="Duprez V."/>
            <person name="Timmery S."/>
            <person name="Mattelet C."/>
            <person name="Dierick K."/>
            <person name="Sun M."/>
            <person name="Yu Z."/>
            <person name="Zhu L."/>
            <person name="Hu X."/>
            <person name="Shank E.B."/>
            <person name="Swiecicka I."/>
            <person name="Hansen B.M."/>
            <person name="Andrup L."/>
            <person name="Walker B."/>
            <person name="Young S.K."/>
            <person name="Zeng Q."/>
            <person name="Gargeya S."/>
            <person name="Fitzgerald M."/>
            <person name="Haas B."/>
            <person name="Abouelleil A."/>
            <person name="Alvarado L."/>
            <person name="Arachchi H.M."/>
            <person name="Berlin A.M."/>
            <person name="Chapman S.B."/>
            <person name="Dewar J."/>
            <person name="Goldberg J."/>
            <person name="Griggs A."/>
            <person name="Gujja S."/>
            <person name="Hansen M."/>
            <person name="Howarth C."/>
            <person name="Imamovic A."/>
            <person name="Larimer J."/>
            <person name="McCowan C."/>
            <person name="Murphy C."/>
            <person name="Neiman D."/>
            <person name="Pearson M."/>
            <person name="Priest M."/>
            <person name="Roberts A."/>
            <person name="Saif S."/>
            <person name="Shea T."/>
            <person name="Sisk P."/>
            <person name="Sykes S."/>
            <person name="Wortman J."/>
            <person name="Nusbaum C."/>
            <person name="Birren B."/>
        </authorList>
    </citation>
    <scope>NUCLEOTIDE SEQUENCE [LARGE SCALE GENOMIC DNA]</scope>
    <source>
        <strain evidence="1 2">ISP2954</strain>
    </source>
</reference>
<accession>A0A9W5VGJ1</accession>